<evidence type="ECO:0000256" key="1">
    <source>
        <dbReference type="ARBA" id="ARBA00004123"/>
    </source>
</evidence>
<feature type="domain" description="Mediator complex subunit 15 KIX" evidence="3">
    <location>
        <begin position="4"/>
        <end position="40"/>
    </location>
</feature>
<organism evidence="4 5">
    <name type="scientific">Vitis vinifera</name>
    <name type="common">Grape</name>
    <dbReference type="NCBI Taxonomy" id="29760"/>
    <lineage>
        <taxon>Eukaryota</taxon>
        <taxon>Viridiplantae</taxon>
        <taxon>Streptophyta</taxon>
        <taxon>Embryophyta</taxon>
        <taxon>Tracheophyta</taxon>
        <taxon>Spermatophyta</taxon>
        <taxon>Magnoliopsida</taxon>
        <taxon>eudicotyledons</taxon>
        <taxon>Gunneridae</taxon>
        <taxon>Pentapetalae</taxon>
        <taxon>rosids</taxon>
        <taxon>Vitales</taxon>
        <taxon>Vitaceae</taxon>
        <taxon>Viteae</taxon>
        <taxon>Vitis</taxon>
    </lineage>
</organism>
<dbReference type="AlphaFoldDB" id="A0A438GC60"/>
<protein>
    <recommendedName>
        <fullName evidence="3">Mediator complex subunit 15 KIX domain-containing protein</fullName>
    </recommendedName>
</protein>
<dbReference type="Gene3D" id="1.10.246.20">
    <property type="entry name" value="Coactivator CBP, KIX domain"/>
    <property type="match status" value="1"/>
</dbReference>
<dbReference type="InterPro" id="IPR036546">
    <property type="entry name" value="MED15_KIX"/>
</dbReference>
<dbReference type="GO" id="GO:0003712">
    <property type="term" value="F:transcription coregulator activity"/>
    <property type="evidence" value="ECO:0007669"/>
    <property type="project" value="InterPro"/>
</dbReference>
<accession>A0A438GC60</accession>
<dbReference type="GO" id="GO:0006355">
    <property type="term" value="P:regulation of DNA-templated transcription"/>
    <property type="evidence" value="ECO:0007669"/>
    <property type="project" value="InterPro"/>
</dbReference>
<proteinExistence type="predicted"/>
<dbReference type="Pfam" id="PF16987">
    <property type="entry name" value="KIX_2"/>
    <property type="match status" value="1"/>
</dbReference>
<dbReference type="GO" id="GO:0005634">
    <property type="term" value="C:nucleus"/>
    <property type="evidence" value="ECO:0007669"/>
    <property type="project" value="UniProtKB-SubCell"/>
</dbReference>
<dbReference type="InterPro" id="IPR036529">
    <property type="entry name" value="KIX_dom_sf"/>
</dbReference>
<keyword evidence="2" id="KW-0539">Nucleus</keyword>
<dbReference type="EMBL" id="QGNW01000482">
    <property type="protein sequence ID" value="RVW69802.1"/>
    <property type="molecule type" value="Genomic_DNA"/>
</dbReference>
<gene>
    <name evidence="4" type="ORF">CK203_064280</name>
</gene>
<evidence type="ECO:0000259" key="3">
    <source>
        <dbReference type="Pfam" id="PF16987"/>
    </source>
</evidence>
<evidence type="ECO:0000313" key="5">
    <source>
        <dbReference type="Proteomes" id="UP000288805"/>
    </source>
</evidence>
<evidence type="ECO:0000256" key="2">
    <source>
        <dbReference type="ARBA" id="ARBA00023242"/>
    </source>
</evidence>
<name>A0A438GC60_VITVI</name>
<reference evidence="4 5" key="1">
    <citation type="journal article" date="2018" name="PLoS Genet.">
        <title>Population sequencing reveals clonal diversity and ancestral inbreeding in the grapevine cultivar Chardonnay.</title>
        <authorList>
            <person name="Roach M.J."/>
            <person name="Johnson D.L."/>
            <person name="Bohlmann J."/>
            <person name="van Vuuren H.J."/>
            <person name="Jones S.J."/>
            <person name="Pretorius I.S."/>
            <person name="Schmidt S.A."/>
            <person name="Borneman A.R."/>
        </authorList>
    </citation>
    <scope>NUCLEOTIDE SEQUENCE [LARGE SCALE GENOMIC DNA]</scope>
    <source>
        <strain evidence="5">cv. Chardonnay</strain>
        <tissue evidence="4">Leaf</tissue>
    </source>
</reference>
<sequence>MSSMDMLKRHSPISGLEGLHELRKIAERFEEKIYSTARSQVYPSC</sequence>
<comment type="caution">
    <text evidence="4">The sequence shown here is derived from an EMBL/GenBank/DDBJ whole genome shotgun (WGS) entry which is preliminary data.</text>
</comment>
<evidence type="ECO:0000313" key="4">
    <source>
        <dbReference type="EMBL" id="RVW69802.1"/>
    </source>
</evidence>
<comment type="subcellular location">
    <subcellularLocation>
        <location evidence="1">Nucleus</location>
    </subcellularLocation>
</comment>
<dbReference type="Proteomes" id="UP000288805">
    <property type="component" value="Unassembled WGS sequence"/>
</dbReference>